<feature type="compositionally biased region" description="Basic and acidic residues" evidence="1">
    <location>
        <begin position="44"/>
        <end position="65"/>
    </location>
</feature>
<dbReference type="Proteomes" id="UP000887565">
    <property type="component" value="Unplaced"/>
</dbReference>
<feature type="region of interest" description="Disordered" evidence="1">
    <location>
        <begin position="1"/>
        <end position="65"/>
    </location>
</feature>
<dbReference type="AlphaFoldDB" id="A0A915K9L2"/>
<evidence type="ECO:0000313" key="2">
    <source>
        <dbReference type="Proteomes" id="UP000887565"/>
    </source>
</evidence>
<proteinExistence type="predicted"/>
<protein>
    <submittedName>
        <fullName evidence="3">Prolactin receptor</fullName>
    </submittedName>
</protein>
<keyword evidence="2" id="KW-1185">Reference proteome</keyword>
<evidence type="ECO:0000313" key="3">
    <source>
        <dbReference type="WBParaSite" id="nRc.2.0.1.t35054-RA"/>
    </source>
</evidence>
<dbReference type="WBParaSite" id="nRc.2.0.1.t35054-RA">
    <property type="protein sequence ID" value="nRc.2.0.1.t35054-RA"/>
    <property type="gene ID" value="nRc.2.0.1.g35054"/>
</dbReference>
<accession>A0A915K9L2</accession>
<sequence length="65" mass="7172">MFDEPETLDNDNSAIPTPKLGMGWPASQLQDSSPPRMPPSFCSEDNKTEKASKPHEQAATEDVRL</sequence>
<organism evidence="2 3">
    <name type="scientific">Romanomermis culicivorax</name>
    <name type="common">Nematode worm</name>
    <dbReference type="NCBI Taxonomy" id="13658"/>
    <lineage>
        <taxon>Eukaryota</taxon>
        <taxon>Metazoa</taxon>
        <taxon>Ecdysozoa</taxon>
        <taxon>Nematoda</taxon>
        <taxon>Enoplea</taxon>
        <taxon>Dorylaimia</taxon>
        <taxon>Mermithida</taxon>
        <taxon>Mermithoidea</taxon>
        <taxon>Mermithidae</taxon>
        <taxon>Romanomermis</taxon>
    </lineage>
</organism>
<evidence type="ECO:0000256" key="1">
    <source>
        <dbReference type="SAM" id="MobiDB-lite"/>
    </source>
</evidence>
<name>A0A915K9L2_ROMCU</name>
<reference evidence="3" key="1">
    <citation type="submission" date="2022-11" db="UniProtKB">
        <authorList>
            <consortium name="WormBaseParasite"/>
        </authorList>
    </citation>
    <scope>IDENTIFICATION</scope>
</reference>